<evidence type="ECO:0000313" key="2">
    <source>
        <dbReference type="Proteomes" id="UP000295063"/>
    </source>
</evidence>
<protein>
    <submittedName>
        <fullName evidence="1">Uncharacterized protein</fullName>
    </submittedName>
</protein>
<organism evidence="1 2">
    <name type="scientific">Anaerospora hongkongensis</name>
    <dbReference type="NCBI Taxonomy" id="244830"/>
    <lineage>
        <taxon>Bacteria</taxon>
        <taxon>Bacillati</taxon>
        <taxon>Bacillota</taxon>
        <taxon>Negativicutes</taxon>
        <taxon>Selenomonadales</taxon>
        <taxon>Sporomusaceae</taxon>
        <taxon>Anaerospora</taxon>
    </lineage>
</organism>
<dbReference type="AlphaFoldDB" id="A0A4R1Q614"/>
<keyword evidence="2" id="KW-1185">Reference proteome</keyword>
<accession>A0A4R1Q614</accession>
<name>A0A4R1Q614_9FIRM</name>
<gene>
    <name evidence="1" type="ORF">EV210_106113</name>
</gene>
<dbReference type="Proteomes" id="UP000295063">
    <property type="component" value="Unassembled WGS sequence"/>
</dbReference>
<comment type="caution">
    <text evidence="1">The sequence shown here is derived from an EMBL/GenBank/DDBJ whole genome shotgun (WGS) entry which is preliminary data.</text>
</comment>
<evidence type="ECO:0000313" key="1">
    <source>
        <dbReference type="EMBL" id="TCL37244.1"/>
    </source>
</evidence>
<reference evidence="1 2" key="1">
    <citation type="submission" date="2019-03" db="EMBL/GenBank/DDBJ databases">
        <title>Genomic Encyclopedia of Type Strains, Phase IV (KMG-IV): sequencing the most valuable type-strain genomes for metagenomic binning, comparative biology and taxonomic classification.</title>
        <authorList>
            <person name="Goeker M."/>
        </authorList>
    </citation>
    <scope>NUCLEOTIDE SEQUENCE [LARGE SCALE GENOMIC DNA]</scope>
    <source>
        <strain evidence="1 2">DSM 15969</strain>
    </source>
</reference>
<dbReference type="EMBL" id="SLUI01000006">
    <property type="protein sequence ID" value="TCL37244.1"/>
    <property type="molecule type" value="Genomic_DNA"/>
</dbReference>
<proteinExistence type="predicted"/>
<sequence>MILGYPRKLVSKELQKLNIFVPPRYVTEKDVLLIHKIREERLRDNLARSRSV</sequence>